<reference evidence="2" key="1">
    <citation type="submission" date="2020-10" db="EMBL/GenBank/DDBJ databases">
        <authorList>
            <person name="Hahn C.J."/>
            <person name="Laso-Perez R."/>
            <person name="Vulcano F."/>
            <person name="Vaziourakis K.-M."/>
            <person name="Stokke R."/>
            <person name="Steen I.H."/>
            <person name="Teske A."/>
            <person name="Boetius A."/>
            <person name="Liebeke M."/>
            <person name="Amann R."/>
            <person name="Knittel K."/>
        </authorList>
    </citation>
    <scope>NUCLEOTIDE SEQUENCE</scope>
    <source>
        <strain evidence="2">Gfbio:e3339647-f889-4370-9287-4fb5cb688e4c:AG392D22_GoMArc1</strain>
    </source>
</reference>
<proteinExistence type="predicted"/>
<dbReference type="Pfam" id="PF02368">
    <property type="entry name" value="Big_2"/>
    <property type="match status" value="1"/>
</dbReference>
<organism evidence="2 3">
    <name type="scientific">Candidatus Argoarchaeum ethanivorans</name>
    <dbReference type="NCBI Taxonomy" id="2608793"/>
    <lineage>
        <taxon>Archaea</taxon>
        <taxon>Methanobacteriati</taxon>
        <taxon>Methanobacteriota</taxon>
        <taxon>Stenosarchaea group</taxon>
        <taxon>Methanomicrobia</taxon>
        <taxon>Methanosarcinales</taxon>
        <taxon>Methanosarcinales incertae sedis</taxon>
        <taxon>GOM Arc I cluster</taxon>
        <taxon>Candidatus Argoarchaeum</taxon>
    </lineage>
</organism>
<feature type="domain" description="BIG2" evidence="1">
    <location>
        <begin position="789"/>
        <end position="869"/>
    </location>
</feature>
<dbReference type="InterPro" id="IPR008964">
    <property type="entry name" value="Invasin/intimin_cell_adhesion"/>
</dbReference>
<dbReference type="InterPro" id="IPR003343">
    <property type="entry name" value="Big_2"/>
</dbReference>
<sequence>MSVNATSWNKLNITIPAGFEAVAPAASGNEIARAYLWNGTTNWTIILTAGSTPATKVAVEGLNDTGVSGGTIIFDIDYSPGGGVNVTSPWLGGSYAKLTLPTATANGSLNVSLPGSMKLTNITLNMSGQFMKNPTTAGNYTFDADGKPAYVDIIADAPNKLWINASNPAPGVDYADVEVEVRDQYGNLNATGNYSVTLIKNGSATVAAPNPNWTKLTGKCIFNVSDSTNELVLLKAMNSSLQTGENVVTFSGALHHFVVTLDNYTLYANNTDSATMTVQLKDENGQNLYASGTTINIAYANGTLLAVTPSSNQTDDNGQALFTVTAKGVAPATTTITMSESGGSSGESGTIIFKQASNAGNSVFTTPASVTAGTPGIITATLKDYNTVLIKSSGEFPVTFNMTSGDGYFTDSAGTANYGTLKTIDSTDANGNASVYVYSTNASTALNVNATVVNETDGDVQIGGTNTIDVVPNVSTKLDISPTKSKGLTNVKDTTQDFTLQLQDAYGNENTTADPSVLITTDNEVLGNMTFGGATAVNNNLWCNITDGNTTFTYTVNSTVVGTAHLTVNVTDCGFTDTITITTSGPTGVNLTVNQTLPLVGTGVKATAQLTGPSGDLGIANVEITFTLRDPSNVLIGTISDTTDPTGKVTYNFSETTHGIYTIKATNSSYALSATNTTTYVGNVTQMWIAVNNSSPDVNDTITVYAIFKDAAGYNSSSVDTGISDVTFLADDYSFATSDITNGVASATYTRSTVGTVTIDAIYTNATNPYWEGTVATNSTSVTFGVVPVLTTINVTPATPVLNVSDTQTFTETTLDQNGDAIAATVAWTSSNTTVGTINASTGVFTAVAAGTTTVTATSGSVTGTAAVTVSEAVDSADTNHDGIVDMTELFAAIDAYMAGTVDMTYLFSAIDAYMATA</sequence>
<name>A0A811T8V6_9EURY</name>
<dbReference type="AlphaFoldDB" id="A0A811T8V6"/>
<dbReference type="SMART" id="SM00635">
    <property type="entry name" value="BID_2"/>
    <property type="match status" value="1"/>
</dbReference>
<evidence type="ECO:0000313" key="2">
    <source>
        <dbReference type="EMBL" id="CAD6493836.1"/>
    </source>
</evidence>
<dbReference type="InterPro" id="IPR018247">
    <property type="entry name" value="EF_Hand_1_Ca_BS"/>
</dbReference>
<evidence type="ECO:0000313" key="3">
    <source>
        <dbReference type="Proteomes" id="UP000634805"/>
    </source>
</evidence>
<evidence type="ECO:0000259" key="1">
    <source>
        <dbReference type="SMART" id="SM00635"/>
    </source>
</evidence>
<dbReference type="Proteomes" id="UP000634805">
    <property type="component" value="Unassembled WGS sequence"/>
</dbReference>
<protein>
    <submittedName>
        <fullName evidence="2">Bacterial Ig-like domain (Group 2)</fullName>
    </submittedName>
</protein>
<dbReference type="InterPro" id="IPR013783">
    <property type="entry name" value="Ig-like_fold"/>
</dbReference>
<gene>
    <name evidence="2" type="ORF">EMLJLAPB_00642</name>
</gene>
<dbReference type="EMBL" id="CAJHIS010000015">
    <property type="protein sequence ID" value="CAD6493836.1"/>
    <property type="molecule type" value="Genomic_DNA"/>
</dbReference>
<dbReference type="Gene3D" id="2.60.40.1080">
    <property type="match status" value="1"/>
</dbReference>
<dbReference type="PROSITE" id="PS00018">
    <property type="entry name" value="EF_HAND_1"/>
    <property type="match status" value="1"/>
</dbReference>
<dbReference type="Gene3D" id="2.60.40.10">
    <property type="entry name" value="Immunoglobulins"/>
    <property type="match status" value="1"/>
</dbReference>
<comment type="caution">
    <text evidence="2">The sequence shown here is derived from an EMBL/GenBank/DDBJ whole genome shotgun (WGS) entry which is preliminary data.</text>
</comment>
<dbReference type="SUPFAM" id="SSF49373">
    <property type="entry name" value="Invasin/intimin cell-adhesion fragments"/>
    <property type="match status" value="2"/>
</dbReference>
<accession>A0A811T8V6</accession>